<proteinExistence type="predicted"/>
<sequence>MIGSLNSSFSFNSYSLNISNKLRINNTNADNADNTNIQKNNQSIESKKSSLDSKEVLGYKVDKEGYFTKEFNKAAGIPEDYKMHSSSLESLVRVRAPSLYFADIDIAKTIGNAYKILSQVVGEDTLKDKDSFSLEEIAKFPQGYEYHRQSLQVTKIYQTTKDYMNFANNDTNWRHLQKQDKEASTLFFNSYETMRQGLPATDIFNNASGGQEESFNFNPNSSKYINEDGSITKGGLLVAVVNKVSYTMEGTTTIQGKGEGFDKSLSRQEADEIRRDFGVSMLVLYATGEEGSWLLGTDLETFKKKHSELMKSYQRKLDQWRKEDEEFEKNYKSPMQIMLEELDEAMKKNLKRIQKKKQEEKQQAKQIIKKLDINA</sequence>
<dbReference type="Proteomes" id="UP000029920">
    <property type="component" value="Unassembled WGS sequence"/>
</dbReference>
<dbReference type="InterPro" id="IPR058078">
    <property type="entry name" value="Cj0814-like"/>
</dbReference>
<accession>A0A4U8UFS2</accession>
<dbReference type="NCBIfam" id="NF046095">
    <property type="entry name" value="flg_dep_Cj0814"/>
    <property type="match status" value="1"/>
</dbReference>
<reference evidence="3 4" key="1">
    <citation type="journal article" date="2014" name="Genome Announc.">
        <title>Draft genome sequences of eight enterohepatic helicobacter species isolated from both laboratory and wild rodents.</title>
        <authorList>
            <person name="Sheh A."/>
            <person name="Shen Z."/>
            <person name="Fox J.G."/>
        </authorList>
    </citation>
    <scope>NUCLEOTIDE SEQUENCE [LARGE SCALE GENOMIC DNA]</scope>
    <source>
        <strain evidence="3 4">MIT-03-7007</strain>
    </source>
</reference>
<name>A0A4U8UFS2_9HELI</name>
<comment type="caution">
    <text evidence="3">The sequence shown here is derived from an EMBL/GenBank/DDBJ whole genome shotgun (WGS) entry which is preliminary data.</text>
</comment>
<evidence type="ECO:0000256" key="2">
    <source>
        <dbReference type="SAM" id="MobiDB-lite"/>
    </source>
</evidence>
<gene>
    <name evidence="3" type="ORF">LS72_000790</name>
</gene>
<evidence type="ECO:0000313" key="4">
    <source>
        <dbReference type="Proteomes" id="UP000029920"/>
    </source>
</evidence>
<feature type="coiled-coil region" evidence="1">
    <location>
        <begin position="303"/>
        <end position="374"/>
    </location>
</feature>
<dbReference type="RefSeq" id="WP_138154875.1">
    <property type="nucleotide sequence ID" value="NZ_JRPC02000002.1"/>
</dbReference>
<evidence type="ECO:0000313" key="3">
    <source>
        <dbReference type="EMBL" id="TLE16954.1"/>
    </source>
</evidence>
<organism evidence="3 4">
    <name type="scientific">Helicobacter apodemus</name>
    <dbReference type="NCBI Taxonomy" id="135569"/>
    <lineage>
        <taxon>Bacteria</taxon>
        <taxon>Pseudomonadati</taxon>
        <taxon>Campylobacterota</taxon>
        <taxon>Epsilonproteobacteria</taxon>
        <taxon>Campylobacterales</taxon>
        <taxon>Helicobacteraceae</taxon>
        <taxon>Helicobacter</taxon>
    </lineage>
</organism>
<feature type="region of interest" description="Disordered" evidence="2">
    <location>
        <begin position="29"/>
        <end position="48"/>
    </location>
</feature>
<protein>
    <submittedName>
        <fullName evidence="3">Uncharacterized protein</fullName>
    </submittedName>
</protein>
<keyword evidence="4" id="KW-1185">Reference proteome</keyword>
<dbReference type="AlphaFoldDB" id="A0A4U8UFS2"/>
<keyword evidence="1" id="KW-0175">Coiled coil</keyword>
<evidence type="ECO:0000256" key="1">
    <source>
        <dbReference type="SAM" id="Coils"/>
    </source>
</evidence>
<dbReference type="EMBL" id="JRPC02000002">
    <property type="protein sequence ID" value="TLE16954.1"/>
    <property type="molecule type" value="Genomic_DNA"/>
</dbReference>